<proteinExistence type="predicted"/>
<protein>
    <submittedName>
        <fullName evidence="3">LPP20 family lipoprotein</fullName>
    </submittedName>
</protein>
<keyword evidence="3" id="KW-0449">Lipoprotein</keyword>
<dbReference type="Proteomes" id="UP001467690">
    <property type="component" value="Unassembled WGS sequence"/>
</dbReference>
<evidence type="ECO:0000259" key="2">
    <source>
        <dbReference type="Pfam" id="PF02169"/>
    </source>
</evidence>
<organism evidence="3 4">
    <name type="scientific">Catenovulum sediminis</name>
    <dbReference type="NCBI Taxonomy" id="1740262"/>
    <lineage>
        <taxon>Bacteria</taxon>
        <taxon>Pseudomonadati</taxon>
        <taxon>Pseudomonadota</taxon>
        <taxon>Gammaproteobacteria</taxon>
        <taxon>Alteromonadales</taxon>
        <taxon>Alteromonadaceae</taxon>
        <taxon>Catenovulum</taxon>
    </lineage>
</organism>
<feature type="domain" description="Lipoprotein LPP20-like" evidence="2">
    <location>
        <begin position="42"/>
        <end position="122"/>
    </location>
</feature>
<feature type="signal peptide" evidence="1">
    <location>
        <begin position="1"/>
        <end position="21"/>
    </location>
</feature>
<dbReference type="EMBL" id="JBELOE010000076">
    <property type="protein sequence ID" value="MER2490882.1"/>
    <property type="molecule type" value="Genomic_DNA"/>
</dbReference>
<keyword evidence="1" id="KW-0732">Signal</keyword>
<comment type="caution">
    <text evidence="3">The sequence shown here is derived from an EMBL/GenBank/DDBJ whole genome shotgun (WGS) entry which is preliminary data.</text>
</comment>
<dbReference type="Pfam" id="PF02169">
    <property type="entry name" value="LPP20"/>
    <property type="match status" value="1"/>
</dbReference>
<accession>A0ABV1RDU9</accession>
<feature type="chain" id="PRO_5045689086" evidence="1">
    <location>
        <begin position="22"/>
        <end position="269"/>
    </location>
</feature>
<dbReference type="RefSeq" id="WP_350400686.1">
    <property type="nucleotide sequence ID" value="NZ_JBELOE010000076.1"/>
</dbReference>
<reference evidence="3 4" key="1">
    <citation type="submission" date="2024-06" db="EMBL/GenBank/DDBJ databases">
        <authorList>
            <person name="Chen R.Y."/>
        </authorList>
    </citation>
    <scope>NUCLEOTIDE SEQUENCE [LARGE SCALE GENOMIC DNA]</scope>
    <source>
        <strain evidence="3 4">D2</strain>
    </source>
</reference>
<name>A0ABV1RDU9_9ALTE</name>
<dbReference type="InterPro" id="IPR024952">
    <property type="entry name" value="LPP20-like_dom"/>
</dbReference>
<evidence type="ECO:0000313" key="3">
    <source>
        <dbReference type="EMBL" id="MER2490882.1"/>
    </source>
</evidence>
<keyword evidence="4" id="KW-1185">Reference proteome</keyword>
<evidence type="ECO:0000256" key="1">
    <source>
        <dbReference type="SAM" id="SignalP"/>
    </source>
</evidence>
<sequence>MTKFTGFLAIAVALISFTSQANNQAFQSGVMEATGFGTVDMSKVANKVQARFMAKRAAQVDAQRNLAEQIRGIRLTAGTTVEDYEVTSDVIATRVKGTLEGAFIIDSKLTEEDGTYVAEVKVGVCMNAQSSQCRNKQNLKKALVEVYQPAAQAKVEEVFTAPVENEPQTVHSAFILDASKQPYTASLVTKVYTNDGKLVLSSKDFESHQTKSLVWSANAAEFDSFNPKLVKVERIVNGSDLIISESDAKAILANVQRQAMDGLLVIVSE</sequence>
<gene>
    <name evidence="3" type="ORF">ABS311_03170</name>
</gene>
<evidence type="ECO:0000313" key="4">
    <source>
        <dbReference type="Proteomes" id="UP001467690"/>
    </source>
</evidence>